<dbReference type="SUPFAM" id="SSF54292">
    <property type="entry name" value="2Fe-2S ferredoxin-like"/>
    <property type="match status" value="1"/>
</dbReference>
<dbReference type="InterPro" id="IPR036010">
    <property type="entry name" value="2Fe-2S_ferredoxin-like_sf"/>
</dbReference>
<dbReference type="Gene3D" id="3.10.20.440">
    <property type="entry name" value="2Fe-2S iron-sulphur cluster binding domain, sarcosine oxidase, alpha subunit, N-terminal domain"/>
    <property type="match status" value="1"/>
</dbReference>
<dbReference type="OrthoDB" id="573392at2"/>
<sequence>MSVQTILWNGTPIAFLPGDTIASALSRAGITEFGLRQTALPAAIFCGIGQCQNCLVSIEGIGVAEACLTLCDAEQSVRSLSDHRLTESAHD</sequence>
<dbReference type="EMBL" id="FNBL01000006">
    <property type="protein sequence ID" value="SDF66933.1"/>
    <property type="molecule type" value="Genomic_DNA"/>
</dbReference>
<accession>A0A1G7MYQ7</accession>
<reference evidence="2 3" key="1">
    <citation type="submission" date="2016-10" db="EMBL/GenBank/DDBJ databases">
        <authorList>
            <person name="de Groot N.N."/>
        </authorList>
    </citation>
    <scope>NUCLEOTIDE SEQUENCE [LARGE SCALE GENOMIC DNA]</scope>
    <source>
        <strain evidence="2 3">DSM 27375</strain>
    </source>
</reference>
<dbReference type="AlphaFoldDB" id="A0A1G7MYQ7"/>
<dbReference type="GO" id="GO:0051536">
    <property type="term" value="F:iron-sulfur cluster binding"/>
    <property type="evidence" value="ECO:0007669"/>
    <property type="project" value="InterPro"/>
</dbReference>
<proteinExistence type="predicted"/>
<name>A0A1G7MYQ7_9RHOB</name>
<dbReference type="Pfam" id="PF13510">
    <property type="entry name" value="Fer2_4"/>
    <property type="match status" value="1"/>
</dbReference>
<protein>
    <submittedName>
        <fullName evidence="2">2Fe-2S iron-sulfur cluster binding domain-containing protein</fullName>
    </submittedName>
</protein>
<evidence type="ECO:0000313" key="3">
    <source>
        <dbReference type="Proteomes" id="UP000182284"/>
    </source>
</evidence>
<dbReference type="InterPro" id="IPR042204">
    <property type="entry name" value="2Fe-2S-bd_N"/>
</dbReference>
<organism evidence="2 3">
    <name type="scientific">Celeribacter baekdonensis</name>
    <dbReference type="NCBI Taxonomy" id="875171"/>
    <lineage>
        <taxon>Bacteria</taxon>
        <taxon>Pseudomonadati</taxon>
        <taxon>Pseudomonadota</taxon>
        <taxon>Alphaproteobacteria</taxon>
        <taxon>Rhodobacterales</taxon>
        <taxon>Roseobacteraceae</taxon>
        <taxon>Celeribacter</taxon>
    </lineage>
</organism>
<keyword evidence="1" id="KW-0560">Oxidoreductase</keyword>
<evidence type="ECO:0000256" key="1">
    <source>
        <dbReference type="ARBA" id="ARBA00023002"/>
    </source>
</evidence>
<dbReference type="Proteomes" id="UP000182284">
    <property type="component" value="Unassembled WGS sequence"/>
</dbReference>
<dbReference type="GO" id="GO:0016491">
    <property type="term" value="F:oxidoreductase activity"/>
    <property type="evidence" value="ECO:0007669"/>
    <property type="project" value="UniProtKB-KW"/>
</dbReference>
<gene>
    <name evidence="2" type="ORF">SAMN04488117_10696</name>
</gene>
<dbReference type="RefSeq" id="WP_074645165.1">
    <property type="nucleotide sequence ID" value="NZ_FNBL01000006.1"/>
</dbReference>
<evidence type="ECO:0000313" key="2">
    <source>
        <dbReference type="EMBL" id="SDF66933.1"/>
    </source>
</evidence>